<evidence type="ECO:0000256" key="7">
    <source>
        <dbReference type="ARBA" id="ARBA00047292"/>
    </source>
</evidence>
<sequence length="413" mass="46528">MAATVANAQAQAQLGGGAAGHGVHEGDAGPQQQQSSSSVEPLPPAPRFKPSDFTLVRTLGTGTFARVCLVRPATAADRGVGRADDDYNHQYHQEQQHEQQQQQQQEQQVYALKILRKTEVIKLKQVDHVRHERAILADVAGHPFITNLLASFADRDSLYMLLDYVPGGEIFSYLRRLRRFDEPVARFYAAEIVLVLEYLHEHQGGVAYRDLKPENLLLDRDGHIKLVDFGFAKRLGYKGGSDNDNGRPVETYTLCGTPEYLAPEVIHNKGHTTAVDWWALGILIYEFLTGYPPFWHQNPIEIYKQIVEKPVVFPQDPPLSPDAKDLIRSFCTTDRSRRLGNISGGAARVKAHPWFADVDWDAVLARRGTGPIVPPVRYPGDAQCFDTYPEDDGRRADYTDDMARKYDHYFEDF</sequence>
<evidence type="ECO:0000313" key="13">
    <source>
        <dbReference type="Proteomes" id="UP001163105"/>
    </source>
</evidence>
<dbReference type="PROSITE" id="PS51285">
    <property type="entry name" value="AGC_KINASE_CTER"/>
    <property type="match status" value="1"/>
</dbReference>
<dbReference type="PROSITE" id="PS50011">
    <property type="entry name" value="PROTEIN_KINASE_DOM"/>
    <property type="match status" value="1"/>
</dbReference>
<evidence type="ECO:0000256" key="4">
    <source>
        <dbReference type="ARBA" id="ARBA00022741"/>
    </source>
</evidence>
<accession>A0AB34FX44</accession>
<feature type="domain" description="AGC-kinase C-terminal" evidence="11">
    <location>
        <begin position="356"/>
        <end position="413"/>
    </location>
</feature>
<dbReference type="Pfam" id="PF00069">
    <property type="entry name" value="Pkinase"/>
    <property type="match status" value="1"/>
</dbReference>
<gene>
    <name evidence="12" type="primary">PKA</name>
    <name evidence="12" type="ORF">O9K51_02312</name>
</gene>
<evidence type="ECO:0000256" key="1">
    <source>
        <dbReference type="ARBA" id="ARBA00012444"/>
    </source>
</evidence>
<dbReference type="InterPro" id="IPR000719">
    <property type="entry name" value="Prot_kinase_dom"/>
</dbReference>
<keyword evidence="13" id="KW-1185">Reference proteome</keyword>
<comment type="caution">
    <text evidence="12">The sequence shown here is derived from an EMBL/GenBank/DDBJ whole genome shotgun (WGS) entry which is preliminary data.</text>
</comment>
<dbReference type="AlphaFoldDB" id="A0AB34FX44"/>
<dbReference type="GO" id="GO:0004691">
    <property type="term" value="F:cAMP-dependent protein kinase activity"/>
    <property type="evidence" value="ECO:0007669"/>
    <property type="project" value="UniProtKB-EC"/>
</dbReference>
<reference evidence="12" key="1">
    <citation type="submission" date="2023-01" db="EMBL/GenBank/DDBJ databases">
        <title>The growth and conidiation of Purpureocillium lavendulum are regulated by nitrogen source and histone H3K14 acetylation.</title>
        <authorList>
            <person name="Tang P."/>
            <person name="Han J."/>
            <person name="Zhang C."/>
            <person name="Tang P."/>
            <person name="Qi F."/>
            <person name="Zhang K."/>
            <person name="Liang L."/>
        </authorList>
    </citation>
    <scope>NUCLEOTIDE SEQUENCE</scope>
    <source>
        <strain evidence="12">YMF1.00683</strain>
    </source>
</reference>
<comment type="catalytic activity">
    <reaction evidence="7">
        <text>L-threonyl-[protein] + ATP = O-phospho-L-threonyl-[protein] + ADP + H(+)</text>
        <dbReference type="Rhea" id="RHEA:46608"/>
        <dbReference type="Rhea" id="RHEA-COMP:11060"/>
        <dbReference type="Rhea" id="RHEA-COMP:11605"/>
        <dbReference type="ChEBI" id="CHEBI:15378"/>
        <dbReference type="ChEBI" id="CHEBI:30013"/>
        <dbReference type="ChEBI" id="CHEBI:30616"/>
        <dbReference type="ChEBI" id="CHEBI:61977"/>
        <dbReference type="ChEBI" id="CHEBI:456216"/>
        <dbReference type="EC" id="2.7.11.11"/>
    </reaction>
</comment>
<evidence type="ECO:0000256" key="2">
    <source>
        <dbReference type="ARBA" id="ARBA00022527"/>
    </source>
</evidence>
<dbReference type="Proteomes" id="UP001163105">
    <property type="component" value="Unassembled WGS sequence"/>
</dbReference>
<dbReference type="InterPro" id="IPR011009">
    <property type="entry name" value="Kinase-like_dom_sf"/>
</dbReference>
<dbReference type="EMBL" id="JAQHRD010000002">
    <property type="protein sequence ID" value="KAJ6443920.1"/>
    <property type="molecule type" value="Genomic_DNA"/>
</dbReference>
<dbReference type="SMART" id="SM00220">
    <property type="entry name" value="S_TKc"/>
    <property type="match status" value="1"/>
</dbReference>
<evidence type="ECO:0000256" key="9">
    <source>
        <dbReference type="SAM" id="MobiDB-lite"/>
    </source>
</evidence>
<dbReference type="PANTHER" id="PTHR24353">
    <property type="entry name" value="CYCLIC NUCLEOTIDE-DEPENDENT PROTEIN KINASE"/>
    <property type="match status" value="1"/>
</dbReference>
<dbReference type="Gene3D" id="3.30.200.20">
    <property type="entry name" value="Phosphorylase Kinase, domain 1"/>
    <property type="match status" value="1"/>
</dbReference>
<evidence type="ECO:0000259" key="11">
    <source>
        <dbReference type="PROSITE" id="PS51285"/>
    </source>
</evidence>
<keyword evidence="6" id="KW-0067">ATP-binding</keyword>
<feature type="compositionally biased region" description="Low complexity" evidence="9">
    <location>
        <begin position="1"/>
        <end position="13"/>
    </location>
</feature>
<dbReference type="InterPro" id="IPR008271">
    <property type="entry name" value="Ser/Thr_kinase_AS"/>
</dbReference>
<evidence type="ECO:0000259" key="10">
    <source>
        <dbReference type="PROSITE" id="PS50011"/>
    </source>
</evidence>
<keyword evidence="3" id="KW-0808">Transferase</keyword>
<dbReference type="GO" id="GO:0005952">
    <property type="term" value="C:cAMP-dependent protein kinase complex"/>
    <property type="evidence" value="ECO:0007669"/>
    <property type="project" value="TreeGrafter"/>
</dbReference>
<protein>
    <recommendedName>
        <fullName evidence="1">cAMP-dependent protein kinase</fullName>
        <ecNumber evidence="1">2.7.11.11</ecNumber>
    </recommendedName>
</protein>
<evidence type="ECO:0000256" key="8">
    <source>
        <dbReference type="ARBA" id="ARBA00047454"/>
    </source>
</evidence>
<keyword evidence="4" id="KW-0547">Nucleotide-binding</keyword>
<dbReference type="SMART" id="SM00133">
    <property type="entry name" value="S_TK_X"/>
    <property type="match status" value="1"/>
</dbReference>
<dbReference type="EC" id="2.7.11.11" evidence="1"/>
<dbReference type="CDD" id="cd05580">
    <property type="entry name" value="STKc_PKA_like"/>
    <property type="match status" value="1"/>
</dbReference>
<feature type="domain" description="Protein kinase" evidence="10">
    <location>
        <begin position="53"/>
        <end position="355"/>
    </location>
</feature>
<evidence type="ECO:0000256" key="5">
    <source>
        <dbReference type="ARBA" id="ARBA00022777"/>
    </source>
</evidence>
<dbReference type="GO" id="GO:0005524">
    <property type="term" value="F:ATP binding"/>
    <property type="evidence" value="ECO:0007669"/>
    <property type="project" value="UniProtKB-KW"/>
</dbReference>
<name>A0AB34FX44_9HYPO</name>
<feature type="region of interest" description="Disordered" evidence="9">
    <location>
        <begin position="1"/>
        <end position="51"/>
    </location>
</feature>
<dbReference type="GO" id="GO:0005829">
    <property type="term" value="C:cytosol"/>
    <property type="evidence" value="ECO:0007669"/>
    <property type="project" value="TreeGrafter"/>
</dbReference>
<evidence type="ECO:0000256" key="3">
    <source>
        <dbReference type="ARBA" id="ARBA00022679"/>
    </source>
</evidence>
<dbReference type="PROSITE" id="PS00108">
    <property type="entry name" value="PROTEIN_KINASE_ST"/>
    <property type="match status" value="1"/>
</dbReference>
<comment type="catalytic activity">
    <reaction evidence="8">
        <text>L-seryl-[protein] + ATP = O-phospho-L-seryl-[protein] + ADP + H(+)</text>
        <dbReference type="Rhea" id="RHEA:17989"/>
        <dbReference type="Rhea" id="RHEA-COMP:9863"/>
        <dbReference type="Rhea" id="RHEA-COMP:11604"/>
        <dbReference type="ChEBI" id="CHEBI:15378"/>
        <dbReference type="ChEBI" id="CHEBI:29999"/>
        <dbReference type="ChEBI" id="CHEBI:30616"/>
        <dbReference type="ChEBI" id="CHEBI:83421"/>
        <dbReference type="ChEBI" id="CHEBI:456216"/>
        <dbReference type="EC" id="2.7.11.11"/>
    </reaction>
</comment>
<dbReference type="FunFam" id="1.10.510.10:FF:000005">
    <property type="entry name" value="cAMP-dependent protein kinase catalytic subunit alpha"/>
    <property type="match status" value="1"/>
</dbReference>
<evidence type="ECO:0000256" key="6">
    <source>
        <dbReference type="ARBA" id="ARBA00022840"/>
    </source>
</evidence>
<dbReference type="PANTHER" id="PTHR24353:SF37">
    <property type="entry name" value="CAMP-DEPENDENT PROTEIN KINASE CATALYTIC SUBUNIT PRKX"/>
    <property type="match status" value="1"/>
</dbReference>
<dbReference type="Gene3D" id="1.10.510.10">
    <property type="entry name" value="Transferase(Phosphotransferase) domain 1"/>
    <property type="match status" value="1"/>
</dbReference>
<dbReference type="SUPFAM" id="SSF56112">
    <property type="entry name" value="Protein kinase-like (PK-like)"/>
    <property type="match status" value="1"/>
</dbReference>
<dbReference type="InterPro" id="IPR000961">
    <property type="entry name" value="AGC-kinase_C"/>
</dbReference>
<feature type="compositionally biased region" description="Low complexity" evidence="9">
    <location>
        <begin position="28"/>
        <end position="38"/>
    </location>
</feature>
<keyword evidence="2" id="KW-0723">Serine/threonine-protein kinase</keyword>
<organism evidence="12 13">
    <name type="scientific">Purpureocillium lavendulum</name>
    <dbReference type="NCBI Taxonomy" id="1247861"/>
    <lineage>
        <taxon>Eukaryota</taxon>
        <taxon>Fungi</taxon>
        <taxon>Dikarya</taxon>
        <taxon>Ascomycota</taxon>
        <taxon>Pezizomycotina</taxon>
        <taxon>Sordariomycetes</taxon>
        <taxon>Hypocreomycetidae</taxon>
        <taxon>Hypocreales</taxon>
        <taxon>Ophiocordycipitaceae</taxon>
        <taxon>Purpureocillium</taxon>
    </lineage>
</organism>
<proteinExistence type="predicted"/>
<keyword evidence="5 12" id="KW-0418">Kinase</keyword>
<evidence type="ECO:0000313" key="12">
    <source>
        <dbReference type="EMBL" id="KAJ6443920.1"/>
    </source>
</evidence>